<dbReference type="Pfam" id="PF08486">
    <property type="entry name" value="SpoIID"/>
    <property type="match status" value="1"/>
</dbReference>
<dbReference type="InterPro" id="IPR013693">
    <property type="entry name" value="SpoIID/LytB_N"/>
</dbReference>
<evidence type="ECO:0000259" key="1">
    <source>
        <dbReference type="Pfam" id="PF08486"/>
    </source>
</evidence>
<dbReference type="NCBIfam" id="TIGR02669">
    <property type="entry name" value="SpoIID_LytB"/>
    <property type="match status" value="1"/>
</dbReference>
<feature type="domain" description="Sporulation stage II protein D amidase enhancer LytB N-terminal" evidence="1">
    <location>
        <begin position="184"/>
        <end position="268"/>
    </location>
</feature>
<organism evidence="2 3">
    <name type="scientific">Nocardioides nanhaiensis</name>
    <dbReference type="NCBI Taxonomy" id="1476871"/>
    <lineage>
        <taxon>Bacteria</taxon>
        <taxon>Bacillati</taxon>
        <taxon>Actinomycetota</taxon>
        <taxon>Actinomycetes</taxon>
        <taxon>Propionibacteriales</taxon>
        <taxon>Nocardioidaceae</taxon>
        <taxon>Nocardioides</taxon>
    </lineage>
</organism>
<comment type="caution">
    <text evidence="2">The sequence shown here is derived from an EMBL/GenBank/DDBJ whole genome shotgun (WGS) entry which is preliminary data.</text>
</comment>
<keyword evidence="3" id="KW-1185">Reference proteome</keyword>
<accession>A0ABP8WYE6</accession>
<gene>
    <name evidence="2" type="ORF">GCM10023226_38190</name>
</gene>
<dbReference type="InterPro" id="IPR013486">
    <property type="entry name" value="SpoIID/LytB"/>
</dbReference>
<dbReference type="EMBL" id="BAABIM010000004">
    <property type="protein sequence ID" value="GAA4696150.1"/>
    <property type="molecule type" value="Genomic_DNA"/>
</dbReference>
<name>A0ABP8WYE6_9ACTN</name>
<dbReference type="Proteomes" id="UP001500621">
    <property type="component" value="Unassembled WGS sequence"/>
</dbReference>
<evidence type="ECO:0000313" key="3">
    <source>
        <dbReference type="Proteomes" id="UP001500621"/>
    </source>
</evidence>
<sequence length="379" mass="39632">MAALAGVAAPAAADAVDDSPRAPAVRAERAAPAISVLGNGYGHGRGLSQHGAQSRALDGQGHRAIVEHYYPGTTWGSARGKVLVQISADTTRDVVVAPRRGLVASAVRGGERVAVAKVRPRATRFRLLPVQGGTRVQALQGGWRTLRTLPGAAEFRAQGQPVTLFVTPRTRVSYRGALRAAGGDTVNVVSLEDYLRGVVPQEVPALWHPEAVRAQSVAARTYAAFERAQPLAAHYQICDTSQCQVYGGASAEHPASDAAIAATAGQVLLSGGRPAFTQFSASNGGWSVAGSQPYLRAAADPFDTAYRGWTASIDGAAVSRAYPAIGAFTGATVTRRDGNGRWGGRPLAVRLTGTQTSTTVSGETFRSVFGLRSSYFTLR</sequence>
<proteinExistence type="predicted"/>
<protein>
    <recommendedName>
        <fullName evidence="1">Sporulation stage II protein D amidase enhancer LytB N-terminal domain-containing protein</fullName>
    </recommendedName>
</protein>
<dbReference type="PANTHER" id="PTHR30032">
    <property type="entry name" value="N-ACETYLMURAMOYL-L-ALANINE AMIDASE-RELATED"/>
    <property type="match status" value="1"/>
</dbReference>
<dbReference type="InterPro" id="IPR051922">
    <property type="entry name" value="Bact_Sporulation_Assoc"/>
</dbReference>
<evidence type="ECO:0000313" key="2">
    <source>
        <dbReference type="EMBL" id="GAA4696150.1"/>
    </source>
</evidence>
<reference evidence="3" key="1">
    <citation type="journal article" date="2019" name="Int. J. Syst. Evol. Microbiol.">
        <title>The Global Catalogue of Microorganisms (GCM) 10K type strain sequencing project: providing services to taxonomists for standard genome sequencing and annotation.</title>
        <authorList>
            <consortium name="The Broad Institute Genomics Platform"/>
            <consortium name="The Broad Institute Genome Sequencing Center for Infectious Disease"/>
            <person name="Wu L."/>
            <person name="Ma J."/>
        </authorList>
    </citation>
    <scope>NUCLEOTIDE SEQUENCE [LARGE SCALE GENOMIC DNA]</scope>
    <source>
        <strain evidence="3">JCM 18127</strain>
    </source>
</reference>
<dbReference type="PANTHER" id="PTHR30032:SF4">
    <property type="entry name" value="AMIDASE ENHANCER"/>
    <property type="match status" value="1"/>
</dbReference>